<organism evidence="2 3">
    <name type="scientific">Dermatophagoides farinae</name>
    <name type="common">American house dust mite</name>
    <dbReference type="NCBI Taxonomy" id="6954"/>
    <lineage>
        <taxon>Eukaryota</taxon>
        <taxon>Metazoa</taxon>
        <taxon>Ecdysozoa</taxon>
        <taxon>Arthropoda</taxon>
        <taxon>Chelicerata</taxon>
        <taxon>Arachnida</taxon>
        <taxon>Acari</taxon>
        <taxon>Acariformes</taxon>
        <taxon>Sarcoptiformes</taxon>
        <taxon>Astigmata</taxon>
        <taxon>Psoroptidia</taxon>
        <taxon>Analgoidea</taxon>
        <taxon>Pyroglyphidae</taxon>
        <taxon>Dermatophagoidinae</taxon>
        <taxon>Dermatophagoides</taxon>
    </lineage>
</organism>
<reference evidence="2" key="1">
    <citation type="submission" date="2013-05" db="EMBL/GenBank/DDBJ databases">
        <authorList>
            <person name="Yim A.K.Y."/>
            <person name="Chan T.F."/>
            <person name="Ji K.M."/>
            <person name="Liu X.Y."/>
            <person name="Zhou J.W."/>
            <person name="Li R.Q."/>
            <person name="Yang K.Y."/>
            <person name="Li J."/>
            <person name="Li M."/>
            <person name="Law P.T.W."/>
            <person name="Wu Y.L."/>
            <person name="Cai Z.L."/>
            <person name="Qin H."/>
            <person name="Bao Y."/>
            <person name="Leung R.K.K."/>
            <person name="Ng P.K.S."/>
            <person name="Zou J."/>
            <person name="Zhong X.J."/>
            <person name="Ran P.X."/>
            <person name="Zhong N.S."/>
            <person name="Liu Z.G."/>
            <person name="Tsui S.K.W."/>
        </authorList>
    </citation>
    <scope>NUCLEOTIDE SEQUENCE</scope>
    <source>
        <strain evidence="2">Derf</strain>
        <tissue evidence="2">Whole organism</tissue>
    </source>
</reference>
<evidence type="ECO:0000256" key="1">
    <source>
        <dbReference type="SAM" id="MobiDB-lite"/>
    </source>
</evidence>
<feature type="compositionally biased region" description="Polar residues" evidence="1">
    <location>
        <begin position="1"/>
        <end position="11"/>
    </location>
</feature>
<dbReference type="AlphaFoldDB" id="A0A922I3V2"/>
<keyword evidence="3" id="KW-1185">Reference proteome</keyword>
<accession>A0A922I3V2</accession>
<sequence>MKSILKNNQLDNFDGSKEQKQQQQQQQRKKQKQQQQQQQRIKANQNGEKKMVLFLQDKKLEIFRNNLNHYDDAPYRANNDDNNVHGDKLFGIMKQQRQHLCKLA</sequence>
<feature type="non-terminal residue" evidence="2">
    <location>
        <position position="104"/>
    </location>
</feature>
<name>A0A922I3V2_DERFA</name>
<dbReference type="EMBL" id="ASGP02000002">
    <property type="protein sequence ID" value="KAH9520790.1"/>
    <property type="molecule type" value="Genomic_DNA"/>
</dbReference>
<dbReference type="Proteomes" id="UP000790347">
    <property type="component" value="Unassembled WGS sequence"/>
</dbReference>
<gene>
    <name evidence="2" type="ORF">DERF_004480</name>
</gene>
<protein>
    <submittedName>
        <fullName evidence="2">Uncharacterized protein</fullName>
    </submittedName>
</protein>
<evidence type="ECO:0000313" key="2">
    <source>
        <dbReference type="EMBL" id="KAH9520790.1"/>
    </source>
</evidence>
<reference evidence="2" key="2">
    <citation type="journal article" date="2022" name="Res Sq">
        <title>Comparative Genomics Reveals Insights into the Divergent Evolution of Astigmatic Mites and Household Pest Adaptations.</title>
        <authorList>
            <person name="Xiong Q."/>
            <person name="Wan A.T.-Y."/>
            <person name="Liu X.-Y."/>
            <person name="Fung C.S.-H."/>
            <person name="Xiao X."/>
            <person name="Malainual N."/>
            <person name="Hou J."/>
            <person name="Wang L."/>
            <person name="Wang M."/>
            <person name="Yang K."/>
            <person name="Cui Y."/>
            <person name="Leung E."/>
            <person name="Nong W."/>
            <person name="Shin S.-K."/>
            <person name="Au S."/>
            <person name="Jeong K.Y."/>
            <person name="Chew F.T."/>
            <person name="Hui J."/>
            <person name="Leung T.F."/>
            <person name="Tungtrongchitr A."/>
            <person name="Zhong N."/>
            <person name="Liu Z."/>
            <person name="Tsui S."/>
        </authorList>
    </citation>
    <scope>NUCLEOTIDE SEQUENCE</scope>
    <source>
        <strain evidence="2">Derf</strain>
        <tissue evidence="2">Whole organism</tissue>
    </source>
</reference>
<comment type="caution">
    <text evidence="2">The sequence shown here is derived from an EMBL/GenBank/DDBJ whole genome shotgun (WGS) entry which is preliminary data.</text>
</comment>
<proteinExistence type="predicted"/>
<evidence type="ECO:0000313" key="3">
    <source>
        <dbReference type="Proteomes" id="UP000790347"/>
    </source>
</evidence>
<feature type="region of interest" description="Disordered" evidence="1">
    <location>
        <begin position="1"/>
        <end position="48"/>
    </location>
</feature>